<dbReference type="Gene3D" id="3.80.10.10">
    <property type="entry name" value="Ribonuclease Inhibitor"/>
    <property type="match status" value="1"/>
</dbReference>
<dbReference type="OrthoDB" id="3208947at2759"/>
<evidence type="ECO:0008006" key="5">
    <source>
        <dbReference type="Google" id="ProtNLM"/>
    </source>
</evidence>
<evidence type="ECO:0000256" key="2">
    <source>
        <dbReference type="SAM" id="MobiDB-lite"/>
    </source>
</evidence>
<dbReference type="InParanoid" id="A0A0C3B9Z1"/>
<protein>
    <recommendedName>
        <fullName evidence="5">F-box domain-containing protein</fullName>
    </recommendedName>
</protein>
<accession>A0A0C3B9Z1</accession>
<dbReference type="InterPro" id="IPR032675">
    <property type="entry name" value="LRR_dom_sf"/>
</dbReference>
<feature type="compositionally biased region" description="Pro residues" evidence="2">
    <location>
        <begin position="228"/>
        <end position="237"/>
    </location>
</feature>
<feature type="region of interest" description="Disordered" evidence="2">
    <location>
        <begin position="217"/>
        <end position="241"/>
    </location>
</feature>
<evidence type="ECO:0000256" key="1">
    <source>
        <dbReference type="SAM" id="Coils"/>
    </source>
</evidence>
<evidence type="ECO:0000313" key="3">
    <source>
        <dbReference type="EMBL" id="KIM74137.1"/>
    </source>
</evidence>
<feature type="coiled-coil region" evidence="1">
    <location>
        <begin position="28"/>
        <end position="66"/>
    </location>
</feature>
<reference evidence="4" key="2">
    <citation type="submission" date="2015-01" db="EMBL/GenBank/DDBJ databases">
        <title>Evolutionary Origins and Diversification of the Mycorrhizal Mutualists.</title>
        <authorList>
            <consortium name="DOE Joint Genome Institute"/>
            <consortium name="Mycorrhizal Genomics Consortium"/>
            <person name="Kohler A."/>
            <person name="Kuo A."/>
            <person name="Nagy L.G."/>
            <person name="Floudas D."/>
            <person name="Copeland A."/>
            <person name="Barry K.W."/>
            <person name="Cichocki N."/>
            <person name="Veneault-Fourrey C."/>
            <person name="LaButti K."/>
            <person name="Lindquist E.A."/>
            <person name="Lipzen A."/>
            <person name="Lundell T."/>
            <person name="Morin E."/>
            <person name="Murat C."/>
            <person name="Riley R."/>
            <person name="Ohm R."/>
            <person name="Sun H."/>
            <person name="Tunlid A."/>
            <person name="Henrissat B."/>
            <person name="Grigoriev I.V."/>
            <person name="Hibbett D.S."/>
            <person name="Martin F."/>
        </authorList>
    </citation>
    <scope>NUCLEOTIDE SEQUENCE [LARGE SCALE GENOMIC DNA]</scope>
    <source>
        <strain evidence="4">F 1598</strain>
    </source>
</reference>
<dbReference type="EMBL" id="KN833066">
    <property type="protein sequence ID" value="KIM74137.1"/>
    <property type="molecule type" value="Genomic_DNA"/>
</dbReference>
<gene>
    <name evidence="3" type="ORF">PILCRDRAFT_14689</name>
</gene>
<sequence length="603" mass="66859">MLLPYPDPPTEITLNDARRDLELQRGSLVTLSQKIDRAEGTLAQIIAESKCAISEMQRERSVLEDKMFHTKAYIAPIRRLPNELLRHIFMFNFEDYPCCAWVLAAVSSLWRRLALSMPKLWSKIRLVTTQNSSADTIRLWLERSGDTVPLDIEIFLRVNGASSEPISRARSVSPSPWAAYPHPGGSASATYVIAQPSHTGMAIPILPPSHTPIIIPPSSSHHDSWSSPPHPSSPQPPQSKSGMHWGHIAIFYLVQQMYRWDRFVFRFDKQFSSMAALKSITGDAPILDEFEISCAEPAFYNTEWPWLPSANPSASVVLPKLRSLTLQYSPFKWSSPIFKTNLKSLTLRALPANHLTLDRVLHILSNNPGLETLALHFAAVLPAILPASSITLPELKELTFGGHFLMSQLMDSLILPSIDSLTLDIEARDPIEDTISNLLTRSSHPPLMHLAVAYSNNSSSSFYYGSGGVVISWTFLAELNSLESLCVGGTPFEPLLTALGAPDEDQTAWWCPNLTSVGMKNCHAHSEGVGKLVQMVEARNPKPSVSTITVNGVTPTKLKQLELHDCANLGQDVIEWLKARIDDVVCTEPPYDRSGYFIRASVV</sequence>
<dbReference type="SUPFAM" id="SSF81383">
    <property type="entry name" value="F-box domain"/>
    <property type="match status" value="1"/>
</dbReference>
<dbReference type="InterPro" id="IPR036047">
    <property type="entry name" value="F-box-like_dom_sf"/>
</dbReference>
<keyword evidence="4" id="KW-1185">Reference proteome</keyword>
<organism evidence="3 4">
    <name type="scientific">Piloderma croceum (strain F 1598)</name>
    <dbReference type="NCBI Taxonomy" id="765440"/>
    <lineage>
        <taxon>Eukaryota</taxon>
        <taxon>Fungi</taxon>
        <taxon>Dikarya</taxon>
        <taxon>Basidiomycota</taxon>
        <taxon>Agaricomycotina</taxon>
        <taxon>Agaricomycetes</taxon>
        <taxon>Agaricomycetidae</taxon>
        <taxon>Atheliales</taxon>
        <taxon>Atheliaceae</taxon>
        <taxon>Piloderma</taxon>
    </lineage>
</organism>
<dbReference type="AlphaFoldDB" id="A0A0C3B9Z1"/>
<keyword evidence="1" id="KW-0175">Coiled coil</keyword>
<dbReference type="HOGENOM" id="CLU_007608_0_0_1"/>
<name>A0A0C3B9Z1_PILCF</name>
<dbReference type="SUPFAM" id="SSF52047">
    <property type="entry name" value="RNI-like"/>
    <property type="match status" value="1"/>
</dbReference>
<evidence type="ECO:0000313" key="4">
    <source>
        <dbReference type="Proteomes" id="UP000054166"/>
    </source>
</evidence>
<proteinExistence type="predicted"/>
<reference evidence="3 4" key="1">
    <citation type="submission" date="2014-04" db="EMBL/GenBank/DDBJ databases">
        <authorList>
            <consortium name="DOE Joint Genome Institute"/>
            <person name="Kuo A."/>
            <person name="Tarkka M."/>
            <person name="Buscot F."/>
            <person name="Kohler A."/>
            <person name="Nagy L.G."/>
            <person name="Floudas D."/>
            <person name="Copeland A."/>
            <person name="Barry K.W."/>
            <person name="Cichocki N."/>
            <person name="Veneault-Fourrey C."/>
            <person name="LaButti K."/>
            <person name="Lindquist E.A."/>
            <person name="Lipzen A."/>
            <person name="Lundell T."/>
            <person name="Morin E."/>
            <person name="Murat C."/>
            <person name="Sun H."/>
            <person name="Tunlid A."/>
            <person name="Henrissat B."/>
            <person name="Grigoriev I.V."/>
            <person name="Hibbett D.S."/>
            <person name="Martin F."/>
            <person name="Nordberg H.P."/>
            <person name="Cantor M.N."/>
            <person name="Hua S.X."/>
        </authorList>
    </citation>
    <scope>NUCLEOTIDE SEQUENCE [LARGE SCALE GENOMIC DNA]</scope>
    <source>
        <strain evidence="3 4">F 1598</strain>
    </source>
</reference>
<dbReference type="Proteomes" id="UP000054166">
    <property type="component" value="Unassembled WGS sequence"/>
</dbReference>
<dbReference type="STRING" id="765440.A0A0C3B9Z1"/>